<evidence type="ECO:0000313" key="1">
    <source>
        <dbReference type="EMBL" id="CAB4159818.1"/>
    </source>
</evidence>
<sequence>MTDKELADLAHRWDGVTKGYAKLTFEEAHADMQALLSEVRKAGELRRRIAELEAHVRKRNNDMQAFATEVARLANQKYADFAA</sequence>
<name>A0A6J5NRV6_9CAUD</name>
<accession>A0A6J5NRV6</accession>
<proteinExistence type="predicted"/>
<organism evidence="1">
    <name type="scientific">uncultured Caudovirales phage</name>
    <dbReference type="NCBI Taxonomy" id="2100421"/>
    <lineage>
        <taxon>Viruses</taxon>
        <taxon>Duplodnaviria</taxon>
        <taxon>Heunggongvirae</taxon>
        <taxon>Uroviricota</taxon>
        <taxon>Caudoviricetes</taxon>
        <taxon>Peduoviridae</taxon>
        <taxon>Maltschvirus</taxon>
        <taxon>Maltschvirus maltsch</taxon>
    </lineage>
</organism>
<protein>
    <submittedName>
        <fullName evidence="1">Uncharacterized protein</fullName>
    </submittedName>
</protein>
<reference evidence="1" key="1">
    <citation type="submission" date="2020-04" db="EMBL/GenBank/DDBJ databases">
        <authorList>
            <person name="Chiriac C."/>
            <person name="Salcher M."/>
            <person name="Ghai R."/>
            <person name="Kavagutti S V."/>
        </authorList>
    </citation>
    <scope>NUCLEOTIDE SEQUENCE</scope>
</reference>
<gene>
    <name evidence="1" type="ORF">UFOVP726_46</name>
</gene>
<dbReference type="EMBL" id="LR796695">
    <property type="protein sequence ID" value="CAB4159818.1"/>
    <property type="molecule type" value="Genomic_DNA"/>
</dbReference>